<evidence type="ECO:0000256" key="1">
    <source>
        <dbReference type="SAM" id="Phobius"/>
    </source>
</evidence>
<dbReference type="EMBL" id="CP056573">
    <property type="protein sequence ID" value="QLV30392.1"/>
    <property type="molecule type" value="Genomic_DNA"/>
</dbReference>
<feature type="transmembrane region" description="Helical" evidence="1">
    <location>
        <begin position="99"/>
        <end position="132"/>
    </location>
</feature>
<gene>
    <name evidence="2" type="ORF">HV178_10525</name>
</gene>
<name>A0AAP9QBF7_CITFR</name>
<keyword evidence="1" id="KW-0472">Membrane</keyword>
<feature type="transmembrane region" description="Helical" evidence="1">
    <location>
        <begin position="67"/>
        <end position="87"/>
    </location>
</feature>
<evidence type="ECO:0000313" key="2">
    <source>
        <dbReference type="EMBL" id="QLV30392.1"/>
    </source>
</evidence>
<organism evidence="2 3">
    <name type="scientific">Citrobacter freundii</name>
    <dbReference type="NCBI Taxonomy" id="546"/>
    <lineage>
        <taxon>Bacteria</taxon>
        <taxon>Pseudomonadati</taxon>
        <taxon>Pseudomonadota</taxon>
        <taxon>Gammaproteobacteria</taxon>
        <taxon>Enterobacterales</taxon>
        <taxon>Enterobacteriaceae</taxon>
        <taxon>Citrobacter</taxon>
        <taxon>Citrobacter freundii complex</taxon>
    </lineage>
</organism>
<dbReference type="Proteomes" id="UP000512222">
    <property type="component" value="Chromosome"/>
</dbReference>
<sequence>MIKDWKFLILFSVMAYILQFIIADIYYGDDLFRVVDAYFLWGDDGRPLADIFYRIFLPLNSSYLPDVYPIPLLTSSILFSFVFYKVVENFCDEEGSFKYIIPIIFLSNTFFISNLLFRFDGAFMLLAMVLSSLPFALNRDNKWIWSVLTVISLVSSFCLYQSSVNIFISFTSIYAYVAYCKTRDLKKSIISILHSAIIFVLSYAIYAFILKFIPLNAHFTEFNKAIDPSIEGVNIFINNISTSLIYVKKLLGSGLLYPITFAYIVSLAYVIHSSLKNRDVYILIFYSIAVITCAFSICGIVYFGKFASFFPRVFCGLSVFLVLPIIVLHKVRASNIIAIPVCLFLLIPQLVLCSTTLNASKFEISQADSISKSIIFDMQQYGSGEKIAIIGKPSHAPRTIPALRSFPIIEDLLPVVFRGGYDGGRYTLLANGMPRKQFASDKEIDFIRANIASLNPATSNNVYNYYVYNNISIIYFK</sequence>
<feature type="transmembrane region" description="Helical" evidence="1">
    <location>
        <begin position="144"/>
        <end position="177"/>
    </location>
</feature>
<feature type="transmembrane region" description="Helical" evidence="1">
    <location>
        <begin position="283"/>
        <end position="303"/>
    </location>
</feature>
<dbReference type="InterPro" id="IPR025686">
    <property type="entry name" value="Glucos_trans_II"/>
</dbReference>
<evidence type="ECO:0000313" key="3">
    <source>
        <dbReference type="Proteomes" id="UP000512222"/>
    </source>
</evidence>
<accession>A0AAP9QBF7</accession>
<feature type="transmembrane region" description="Helical" evidence="1">
    <location>
        <begin position="7"/>
        <end position="27"/>
    </location>
</feature>
<feature type="transmembrane region" description="Helical" evidence="1">
    <location>
        <begin position="309"/>
        <end position="328"/>
    </location>
</feature>
<feature type="transmembrane region" description="Helical" evidence="1">
    <location>
        <begin position="250"/>
        <end position="271"/>
    </location>
</feature>
<feature type="transmembrane region" description="Helical" evidence="1">
    <location>
        <begin position="189"/>
        <end position="209"/>
    </location>
</feature>
<dbReference type="Pfam" id="PF14264">
    <property type="entry name" value="Glucos_trans_II"/>
    <property type="match status" value="1"/>
</dbReference>
<dbReference type="AlphaFoldDB" id="A0AAP9QBF7"/>
<keyword evidence="1" id="KW-0812">Transmembrane</keyword>
<dbReference type="RefSeq" id="WP_048232191.1">
    <property type="nucleotide sequence ID" value="NZ_CP056573.1"/>
</dbReference>
<feature type="transmembrane region" description="Helical" evidence="1">
    <location>
        <begin position="335"/>
        <end position="352"/>
    </location>
</feature>
<protein>
    <submittedName>
        <fullName evidence="2">Glucosyltransferase domain-containing protein</fullName>
    </submittedName>
</protein>
<reference evidence="3" key="1">
    <citation type="submission" date="2020-06" db="EMBL/GenBank/DDBJ databases">
        <title>REHAB project genomes.</title>
        <authorList>
            <person name="Shaw L.P."/>
        </authorList>
    </citation>
    <scope>NUCLEOTIDE SEQUENCE [LARGE SCALE GENOMIC DNA]</scope>
    <source>
        <strain evidence="3">RHBSTW-00370</strain>
    </source>
</reference>
<proteinExistence type="predicted"/>
<keyword evidence="1" id="KW-1133">Transmembrane helix</keyword>